<evidence type="ECO:0000313" key="1">
    <source>
        <dbReference type="EMBL" id="GIX99847.1"/>
    </source>
</evidence>
<sequence>MKSRDYLNASCSTLNFKQNKTFIRVAFFLLSRQSAGIDESIFARGIKKCPPSLPRAAVHQFTEQCVSTRTRCNLARGKNRNKISIPLWSLVAGKRISPAEKCVEWMYPTLSKGRWTDERDLVI</sequence>
<reference evidence="1 2" key="1">
    <citation type="submission" date="2021-06" db="EMBL/GenBank/DDBJ databases">
        <title>Caerostris extrusa draft genome.</title>
        <authorList>
            <person name="Kono N."/>
            <person name="Arakawa K."/>
        </authorList>
    </citation>
    <scope>NUCLEOTIDE SEQUENCE [LARGE SCALE GENOMIC DNA]</scope>
</reference>
<dbReference type="Proteomes" id="UP001054945">
    <property type="component" value="Unassembled WGS sequence"/>
</dbReference>
<accession>A0AAV4PR00</accession>
<proteinExistence type="predicted"/>
<protein>
    <submittedName>
        <fullName evidence="1">Uncharacterized protein</fullName>
    </submittedName>
</protein>
<evidence type="ECO:0000313" key="2">
    <source>
        <dbReference type="Proteomes" id="UP001054945"/>
    </source>
</evidence>
<dbReference type="EMBL" id="BPLR01005105">
    <property type="protein sequence ID" value="GIX99847.1"/>
    <property type="molecule type" value="Genomic_DNA"/>
</dbReference>
<dbReference type="AlphaFoldDB" id="A0AAV4PR00"/>
<comment type="caution">
    <text evidence="1">The sequence shown here is derived from an EMBL/GenBank/DDBJ whole genome shotgun (WGS) entry which is preliminary data.</text>
</comment>
<gene>
    <name evidence="1" type="ORF">CEXT_815321</name>
</gene>
<name>A0AAV4PR00_CAEEX</name>
<keyword evidence="2" id="KW-1185">Reference proteome</keyword>
<organism evidence="1 2">
    <name type="scientific">Caerostris extrusa</name>
    <name type="common">Bark spider</name>
    <name type="synonym">Caerostris bankana</name>
    <dbReference type="NCBI Taxonomy" id="172846"/>
    <lineage>
        <taxon>Eukaryota</taxon>
        <taxon>Metazoa</taxon>
        <taxon>Ecdysozoa</taxon>
        <taxon>Arthropoda</taxon>
        <taxon>Chelicerata</taxon>
        <taxon>Arachnida</taxon>
        <taxon>Araneae</taxon>
        <taxon>Araneomorphae</taxon>
        <taxon>Entelegynae</taxon>
        <taxon>Araneoidea</taxon>
        <taxon>Araneidae</taxon>
        <taxon>Caerostris</taxon>
    </lineage>
</organism>